<dbReference type="InParanoid" id="Q5B1V7"/>
<keyword evidence="3" id="KW-1185">Reference proteome</keyword>
<evidence type="ECO:0000313" key="2">
    <source>
        <dbReference type="EMBL" id="CBF81844.1"/>
    </source>
</evidence>
<sequence length="188" mass="21315">MESAFLNLLTKPGSIYGNITELRLLLNIFRGKQVNGLSKPMCYGSFAYTRTLDLSDSAKACAVPKAVSHLQDFLTTTILLSPFFFSDSFFIRRPFTMTMEEESVALLLQQLQELCTEIQTQKQQLQEENNSLQAELQAVQNLQLRNHPPVTTTVTSATPTPYKQSYPCPCHLDVKPFTREDPKDYPPF</sequence>
<feature type="coiled-coil region" evidence="1">
    <location>
        <begin position="104"/>
        <end position="145"/>
    </location>
</feature>
<dbReference type="EMBL" id="BN001305">
    <property type="protein sequence ID" value="CBF81844.1"/>
    <property type="molecule type" value="Genomic_DNA"/>
</dbReference>
<dbReference type="RefSeq" id="XP_663077.1">
    <property type="nucleotide sequence ID" value="XM_657985.1"/>
</dbReference>
<reference evidence="3" key="2">
    <citation type="journal article" date="2009" name="Fungal Genet. Biol.">
        <title>The 2008 update of the Aspergillus nidulans genome annotation: a community effort.</title>
        <authorList>
            <person name="Wortman J.R."/>
            <person name="Gilsenan J.M."/>
            <person name="Joardar V."/>
            <person name="Deegan J."/>
            <person name="Clutterbuck J."/>
            <person name="Andersen M.R."/>
            <person name="Archer D."/>
            <person name="Bencina M."/>
            <person name="Braus G."/>
            <person name="Coutinho P."/>
            <person name="von Dohren H."/>
            <person name="Doonan J."/>
            <person name="Driessen A.J."/>
            <person name="Durek P."/>
            <person name="Espeso E."/>
            <person name="Fekete E."/>
            <person name="Flipphi M."/>
            <person name="Estrada C.G."/>
            <person name="Geysens S."/>
            <person name="Goldman G."/>
            <person name="de Groot P.W."/>
            <person name="Hansen K."/>
            <person name="Harris S.D."/>
            <person name="Heinekamp T."/>
            <person name="Helmstaedt K."/>
            <person name="Henrissat B."/>
            <person name="Hofmann G."/>
            <person name="Homan T."/>
            <person name="Horio T."/>
            <person name="Horiuchi H."/>
            <person name="James S."/>
            <person name="Jones M."/>
            <person name="Karaffa L."/>
            <person name="Karanyi Z."/>
            <person name="Kato M."/>
            <person name="Keller N."/>
            <person name="Kelly D.E."/>
            <person name="Kiel J.A."/>
            <person name="Kim J.M."/>
            <person name="van der Klei I.J."/>
            <person name="Klis F.M."/>
            <person name="Kovalchuk A."/>
            <person name="Krasevec N."/>
            <person name="Kubicek C.P."/>
            <person name="Liu B."/>
            <person name="Maccabe A."/>
            <person name="Meyer V."/>
            <person name="Mirabito P."/>
            <person name="Miskei M."/>
            <person name="Mos M."/>
            <person name="Mullins J."/>
            <person name="Nelson D.R."/>
            <person name="Nielsen J."/>
            <person name="Oakley B.R."/>
            <person name="Osmani S.A."/>
            <person name="Pakula T."/>
            <person name="Paszewski A."/>
            <person name="Paulsen I."/>
            <person name="Pilsyk S."/>
            <person name="Pocsi I."/>
            <person name="Punt P.J."/>
            <person name="Ram A.F."/>
            <person name="Ren Q."/>
            <person name="Robellet X."/>
            <person name="Robson G."/>
            <person name="Seiboth B."/>
            <person name="van Solingen P."/>
            <person name="Specht T."/>
            <person name="Sun J."/>
            <person name="Taheri-Talesh N."/>
            <person name="Takeshita N."/>
            <person name="Ussery D."/>
            <person name="vanKuyk P.A."/>
            <person name="Visser H."/>
            <person name="van de Vondervoort P.J."/>
            <person name="de Vries R.P."/>
            <person name="Walton J."/>
            <person name="Xiang X."/>
            <person name="Xiong Y."/>
            <person name="Zeng A.P."/>
            <person name="Brandt B.W."/>
            <person name="Cornell M.J."/>
            <person name="van den Hondel C.A."/>
            <person name="Visser J."/>
            <person name="Oliver S.G."/>
            <person name="Turner G."/>
        </authorList>
    </citation>
    <scope>GENOME REANNOTATION</scope>
    <source>
        <strain evidence="3">FGSC A4 / ATCC 38163 / CBS 112.46 / NRRL 194 / M139</strain>
    </source>
</reference>
<evidence type="ECO:0000313" key="3">
    <source>
        <dbReference type="Proteomes" id="UP000000560"/>
    </source>
</evidence>
<dbReference type="HOGENOM" id="CLU_1441044_0_0_1"/>
<accession>C8VGE6</accession>
<keyword evidence="1" id="KW-0175">Coiled coil</keyword>
<dbReference type="KEGG" id="ani:ANIA_05473"/>
<proteinExistence type="predicted"/>
<protein>
    <submittedName>
        <fullName evidence="2">Uncharacterized protein</fullName>
    </submittedName>
</protein>
<reference evidence="3" key="1">
    <citation type="journal article" date="2005" name="Nature">
        <title>Sequencing of Aspergillus nidulans and comparative analysis with A. fumigatus and A. oryzae.</title>
        <authorList>
            <person name="Galagan J.E."/>
            <person name="Calvo S.E."/>
            <person name="Cuomo C."/>
            <person name="Ma L.J."/>
            <person name="Wortman J.R."/>
            <person name="Batzoglou S."/>
            <person name="Lee S.I."/>
            <person name="Basturkmen M."/>
            <person name="Spevak C.C."/>
            <person name="Clutterbuck J."/>
            <person name="Kapitonov V."/>
            <person name="Jurka J."/>
            <person name="Scazzocchio C."/>
            <person name="Farman M."/>
            <person name="Butler J."/>
            <person name="Purcell S."/>
            <person name="Harris S."/>
            <person name="Braus G.H."/>
            <person name="Draht O."/>
            <person name="Busch S."/>
            <person name="D'Enfert C."/>
            <person name="Bouchier C."/>
            <person name="Goldman G.H."/>
            <person name="Bell-Pedersen D."/>
            <person name="Griffiths-Jones S."/>
            <person name="Doonan J.H."/>
            <person name="Yu J."/>
            <person name="Vienken K."/>
            <person name="Pain A."/>
            <person name="Freitag M."/>
            <person name="Selker E.U."/>
            <person name="Archer D.B."/>
            <person name="Penalva M.A."/>
            <person name="Oakley B.R."/>
            <person name="Momany M."/>
            <person name="Tanaka T."/>
            <person name="Kumagai T."/>
            <person name="Asai K."/>
            <person name="Machida M."/>
            <person name="Nierman W.C."/>
            <person name="Denning D.W."/>
            <person name="Caddick M."/>
            <person name="Hynes M."/>
            <person name="Paoletti M."/>
            <person name="Fischer R."/>
            <person name="Miller B."/>
            <person name="Dyer P."/>
            <person name="Sachs M.S."/>
            <person name="Osmani S.A."/>
            <person name="Birren B.W."/>
        </authorList>
    </citation>
    <scope>NUCLEOTIDE SEQUENCE [LARGE SCALE GENOMIC DNA]</scope>
    <source>
        <strain evidence="3">FGSC A4 / ATCC 38163 / CBS 112.46 / NRRL 194 / M139</strain>
    </source>
</reference>
<evidence type="ECO:0000256" key="1">
    <source>
        <dbReference type="SAM" id="Coils"/>
    </source>
</evidence>
<organism evidence="2 3">
    <name type="scientific">Emericella nidulans (strain FGSC A4 / ATCC 38163 / CBS 112.46 / NRRL 194 / M139)</name>
    <name type="common">Aspergillus nidulans</name>
    <dbReference type="NCBI Taxonomy" id="227321"/>
    <lineage>
        <taxon>Eukaryota</taxon>
        <taxon>Fungi</taxon>
        <taxon>Dikarya</taxon>
        <taxon>Ascomycota</taxon>
        <taxon>Pezizomycotina</taxon>
        <taxon>Eurotiomycetes</taxon>
        <taxon>Eurotiomycetidae</taxon>
        <taxon>Eurotiales</taxon>
        <taxon>Aspergillaceae</taxon>
        <taxon>Aspergillus</taxon>
        <taxon>Aspergillus subgen. Nidulantes</taxon>
    </lineage>
</organism>
<dbReference type="GeneID" id="2871762"/>
<dbReference type="AlphaFoldDB" id="Q5B1V7"/>
<gene>
    <name evidence="2" type="ORF">ANIA_05473</name>
</gene>
<dbReference type="Proteomes" id="UP000000560">
    <property type="component" value="Chromosome V"/>
</dbReference>
<name>Q5B1V7_EMENI</name>
<accession>Q5B1V7</accession>